<dbReference type="AlphaFoldDB" id="A0A2B7V1J0"/>
<dbReference type="Proteomes" id="UP000225320">
    <property type="component" value="Unassembled WGS sequence"/>
</dbReference>
<organism evidence="1 2">
    <name type="scientific">Bacillus toyonensis</name>
    <dbReference type="NCBI Taxonomy" id="155322"/>
    <lineage>
        <taxon>Bacteria</taxon>
        <taxon>Bacillati</taxon>
        <taxon>Bacillota</taxon>
        <taxon>Bacilli</taxon>
        <taxon>Bacillales</taxon>
        <taxon>Bacillaceae</taxon>
        <taxon>Bacillus</taxon>
        <taxon>Bacillus cereus group</taxon>
    </lineage>
</organism>
<gene>
    <name evidence="1" type="ORF">CON73_31945</name>
</gene>
<dbReference type="RefSeq" id="WP_098072451.1">
    <property type="nucleotide sequence ID" value="NZ_JBALMW010000330.1"/>
</dbReference>
<accession>A0A2B7V1J0</accession>
<proteinExistence type="predicted"/>
<evidence type="ECO:0000313" key="2">
    <source>
        <dbReference type="Proteomes" id="UP000225320"/>
    </source>
</evidence>
<dbReference type="EMBL" id="NVOI01000218">
    <property type="protein sequence ID" value="PGG78138.1"/>
    <property type="molecule type" value="Genomic_DNA"/>
</dbReference>
<reference evidence="1 2" key="1">
    <citation type="submission" date="2017-09" db="EMBL/GenBank/DDBJ databases">
        <title>Large-scale bioinformatics analysis of Bacillus genomes uncovers conserved roles of natural products in bacterial physiology.</title>
        <authorList>
            <consortium name="Agbiome Team Llc"/>
            <person name="Bleich R.M."/>
            <person name="Grubbs K.J."/>
            <person name="Santa Maria K.C."/>
            <person name="Allen S.E."/>
            <person name="Farag S."/>
            <person name="Shank E.A."/>
            <person name="Bowers A."/>
        </authorList>
    </citation>
    <scope>NUCLEOTIDE SEQUENCE [LARGE SCALE GENOMIC DNA]</scope>
    <source>
        <strain evidence="1 2">AFS094862</strain>
    </source>
</reference>
<protein>
    <submittedName>
        <fullName evidence="1">Uncharacterized protein</fullName>
    </submittedName>
</protein>
<name>A0A2B7V1J0_9BACI</name>
<sequence>MTVMIEVNLKELRCLDSSGDTFPESPNQLEIRGGLGVSVGTTATGPGNRESHTLFRKPDNQGVEVYPSNPLVLNSRKQFEVRPNEFVWIGGVLVEEDGASADDSLGDQRPNISFIEFNNMTDPFRKAVRFSSTGQVIEAIYEFRRV</sequence>
<comment type="caution">
    <text evidence="1">The sequence shown here is derived from an EMBL/GenBank/DDBJ whole genome shotgun (WGS) entry which is preliminary data.</text>
</comment>
<evidence type="ECO:0000313" key="1">
    <source>
        <dbReference type="EMBL" id="PGG78138.1"/>
    </source>
</evidence>